<gene>
    <name evidence="1" type="ORF">HMPREF1536_00340</name>
</gene>
<reference evidence="1 2" key="1">
    <citation type="submission" date="2013-04" db="EMBL/GenBank/DDBJ databases">
        <title>The Genome Sequence of Parabacteroides gordonii DSM 23371.</title>
        <authorList>
            <consortium name="The Broad Institute Genomics Platform"/>
            <person name="Earl A."/>
            <person name="Ward D."/>
            <person name="Feldgarden M."/>
            <person name="Gevers D."/>
            <person name="Martens E."/>
            <person name="Sakamoto M."/>
            <person name="Benno Y."/>
            <person name="Suzuki N."/>
            <person name="Matsunaga N."/>
            <person name="Koshihara K."/>
            <person name="Seki M."/>
            <person name="Komiya H."/>
            <person name="Walker B."/>
            <person name="Young S."/>
            <person name="Zeng Q."/>
            <person name="Gargeya S."/>
            <person name="Fitzgerald M."/>
            <person name="Haas B."/>
            <person name="Abouelleil A."/>
            <person name="Allen A.W."/>
            <person name="Alvarado L."/>
            <person name="Arachchi H.M."/>
            <person name="Berlin A.M."/>
            <person name="Chapman S.B."/>
            <person name="Gainer-Dewar J."/>
            <person name="Goldberg J."/>
            <person name="Griggs A."/>
            <person name="Gujja S."/>
            <person name="Hansen M."/>
            <person name="Howarth C."/>
            <person name="Imamovic A."/>
            <person name="Ireland A."/>
            <person name="Larimer J."/>
            <person name="McCowan C."/>
            <person name="Murphy C."/>
            <person name="Pearson M."/>
            <person name="Poon T.W."/>
            <person name="Priest M."/>
            <person name="Roberts A."/>
            <person name="Saif S."/>
            <person name="Shea T."/>
            <person name="Sisk P."/>
            <person name="Sykes S."/>
            <person name="Wortman J."/>
            <person name="Nusbaum C."/>
            <person name="Birren B."/>
        </authorList>
    </citation>
    <scope>NUCLEOTIDE SEQUENCE [LARGE SCALE GENOMIC DNA]</scope>
    <source>
        <strain evidence="1 2">MS-1</strain>
    </source>
</reference>
<evidence type="ECO:0000313" key="1">
    <source>
        <dbReference type="EMBL" id="KKB60460.1"/>
    </source>
</evidence>
<accession>A0A0F5JS55</accession>
<comment type="caution">
    <text evidence="1">The sequence shown here is derived from an EMBL/GenBank/DDBJ whole genome shotgun (WGS) entry which is preliminary data.</text>
</comment>
<proteinExistence type="predicted"/>
<dbReference type="PATRIC" id="fig|1203610.3.peg.358"/>
<protein>
    <submittedName>
        <fullName evidence="1">Uncharacterized protein</fullName>
    </submittedName>
</protein>
<dbReference type="Proteomes" id="UP000033035">
    <property type="component" value="Unassembled WGS sequence"/>
</dbReference>
<dbReference type="STRING" id="1203610.HMPREF1536_00340"/>
<dbReference type="EMBL" id="AQHW01000002">
    <property type="protein sequence ID" value="KKB60460.1"/>
    <property type="molecule type" value="Genomic_DNA"/>
</dbReference>
<evidence type="ECO:0000313" key="2">
    <source>
        <dbReference type="Proteomes" id="UP000033035"/>
    </source>
</evidence>
<keyword evidence="2" id="KW-1185">Reference proteome</keyword>
<name>A0A0F5JS55_9BACT</name>
<sequence>MIFLLLGEYTTIRPYSYNVGVILFLCKLFLLSCCFDTESAQYVVNTD</sequence>
<organism evidence="1 2">
    <name type="scientific">Parabacteroides gordonii MS-1 = DSM 23371</name>
    <dbReference type="NCBI Taxonomy" id="1203610"/>
    <lineage>
        <taxon>Bacteria</taxon>
        <taxon>Pseudomonadati</taxon>
        <taxon>Bacteroidota</taxon>
        <taxon>Bacteroidia</taxon>
        <taxon>Bacteroidales</taxon>
        <taxon>Tannerellaceae</taxon>
        <taxon>Parabacteroides</taxon>
    </lineage>
</organism>
<dbReference type="HOGENOM" id="CLU_3171206_0_0_10"/>
<dbReference type="AlphaFoldDB" id="A0A0F5JS55"/>